<gene>
    <name evidence="1" type="ORF">BD289DRAFT_436297</name>
</gene>
<sequence>MYRKGRKFAFCSGVLLHTMRFEALLPGFPLAEKTRLRIFHGTPASCLQSVRCAHNRRVVRSDPFVIHFRGDVENDLAEGIQLEVQFMGQYREPNLGYILLS</sequence>
<dbReference type="InParanoid" id="A0A2T3A5E4"/>
<evidence type="ECO:0000313" key="1">
    <source>
        <dbReference type="EMBL" id="PSR83209.1"/>
    </source>
</evidence>
<name>A0A2T3A5E4_9PEZI</name>
<evidence type="ECO:0000313" key="2">
    <source>
        <dbReference type="Proteomes" id="UP000241462"/>
    </source>
</evidence>
<dbReference type="EMBL" id="KZ678464">
    <property type="protein sequence ID" value="PSR83209.1"/>
    <property type="molecule type" value="Genomic_DNA"/>
</dbReference>
<organism evidence="1 2">
    <name type="scientific">Coniella lustricola</name>
    <dbReference type="NCBI Taxonomy" id="2025994"/>
    <lineage>
        <taxon>Eukaryota</taxon>
        <taxon>Fungi</taxon>
        <taxon>Dikarya</taxon>
        <taxon>Ascomycota</taxon>
        <taxon>Pezizomycotina</taxon>
        <taxon>Sordariomycetes</taxon>
        <taxon>Sordariomycetidae</taxon>
        <taxon>Diaporthales</taxon>
        <taxon>Schizoparmaceae</taxon>
        <taxon>Coniella</taxon>
    </lineage>
</organism>
<protein>
    <submittedName>
        <fullName evidence="1">Uncharacterized protein</fullName>
    </submittedName>
</protein>
<accession>A0A2T3A5E4</accession>
<dbReference type="AlphaFoldDB" id="A0A2T3A5E4"/>
<dbReference type="Proteomes" id="UP000241462">
    <property type="component" value="Unassembled WGS sequence"/>
</dbReference>
<proteinExistence type="predicted"/>
<dbReference type="OrthoDB" id="424302at2759"/>
<keyword evidence="2" id="KW-1185">Reference proteome</keyword>
<reference evidence="1 2" key="1">
    <citation type="journal article" date="2018" name="Mycol. Prog.">
        <title>Coniella lustricola, a new species from submerged detritus.</title>
        <authorList>
            <person name="Raudabaugh D.B."/>
            <person name="Iturriaga T."/>
            <person name="Carver A."/>
            <person name="Mondo S."/>
            <person name="Pangilinan J."/>
            <person name="Lipzen A."/>
            <person name="He G."/>
            <person name="Amirebrahimi M."/>
            <person name="Grigoriev I.V."/>
            <person name="Miller A.N."/>
        </authorList>
    </citation>
    <scope>NUCLEOTIDE SEQUENCE [LARGE SCALE GENOMIC DNA]</scope>
    <source>
        <strain evidence="1 2">B22-T-1</strain>
    </source>
</reference>